<feature type="non-terminal residue" evidence="2">
    <location>
        <position position="1"/>
    </location>
</feature>
<accession>A0A5J9V7U3</accession>
<dbReference type="Gramene" id="TVU32179">
    <property type="protein sequence ID" value="TVU32179"/>
    <property type="gene ID" value="EJB05_23901"/>
</dbReference>
<gene>
    <name evidence="2" type="ORF">EJB05_23901</name>
</gene>
<feature type="compositionally biased region" description="Basic and acidic residues" evidence="1">
    <location>
        <begin position="1"/>
        <end position="25"/>
    </location>
</feature>
<sequence>MRRGKRKDEDVLEAEREQDKGEERTPGLSDLGAGDGPRLNSCFNRMAGQTLLMNVAHSILCQLNVYNGDQDQVLLCNVVRDYYSPAYTGNTWCFPNDGAK</sequence>
<comment type="caution">
    <text evidence="2">The sequence shown here is derived from an EMBL/GenBank/DDBJ whole genome shotgun (WGS) entry which is preliminary data.</text>
</comment>
<evidence type="ECO:0000313" key="3">
    <source>
        <dbReference type="Proteomes" id="UP000324897"/>
    </source>
</evidence>
<name>A0A5J9V7U3_9POAL</name>
<reference evidence="2 3" key="1">
    <citation type="journal article" date="2019" name="Sci. Rep.">
        <title>A high-quality genome of Eragrostis curvula grass provides insights into Poaceae evolution and supports new strategies to enhance forage quality.</title>
        <authorList>
            <person name="Carballo J."/>
            <person name="Santos B.A.C.M."/>
            <person name="Zappacosta D."/>
            <person name="Garbus I."/>
            <person name="Selva J.P."/>
            <person name="Gallo C.A."/>
            <person name="Diaz A."/>
            <person name="Albertini E."/>
            <person name="Caccamo M."/>
            <person name="Echenique V."/>
        </authorList>
    </citation>
    <scope>NUCLEOTIDE SEQUENCE [LARGE SCALE GENOMIC DNA]</scope>
    <source>
        <strain evidence="3">cv. Victoria</strain>
        <tissue evidence="2">Leaf</tissue>
    </source>
</reference>
<evidence type="ECO:0000256" key="1">
    <source>
        <dbReference type="SAM" id="MobiDB-lite"/>
    </source>
</evidence>
<keyword evidence="3" id="KW-1185">Reference proteome</keyword>
<proteinExistence type="predicted"/>
<dbReference type="Proteomes" id="UP000324897">
    <property type="component" value="Chromosome 1"/>
</dbReference>
<feature type="region of interest" description="Disordered" evidence="1">
    <location>
        <begin position="1"/>
        <end position="36"/>
    </location>
</feature>
<dbReference type="EMBL" id="RWGY01000011">
    <property type="protein sequence ID" value="TVU32179.1"/>
    <property type="molecule type" value="Genomic_DNA"/>
</dbReference>
<evidence type="ECO:0000313" key="2">
    <source>
        <dbReference type="EMBL" id="TVU32179.1"/>
    </source>
</evidence>
<dbReference type="AlphaFoldDB" id="A0A5J9V7U3"/>
<organism evidence="2 3">
    <name type="scientific">Eragrostis curvula</name>
    <name type="common">weeping love grass</name>
    <dbReference type="NCBI Taxonomy" id="38414"/>
    <lineage>
        <taxon>Eukaryota</taxon>
        <taxon>Viridiplantae</taxon>
        <taxon>Streptophyta</taxon>
        <taxon>Embryophyta</taxon>
        <taxon>Tracheophyta</taxon>
        <taxon>Spermatophyta</taxon>
        <taxon>Magnoliopsida</taxon>
        <taxon>Liliopsida</taxon>
        <taxon>Poales</taxon>
        <taxon>Poaceae</taxon>
        <taxon>PACMAD clade</taxon>
        <taxon>Chloridoideae</taxon>
        <taxon>Eragrostideae</taxon>
        <taxon>Eragrostidinae</taxon>
        <taxon>Eragrostis</taxon>
    </lineage>
</organism>
<protein>
    <submittedName>
        <fullName evidence="2">Uncharacterized protein</fullName>
    </submittedName>
</protein>